<organism evidence="1 2">
    <name type="scientific">Halocaridina rubra</name>
    <name type="common">Hawaiian red shrimp</name>
    <dbReference type="NCBI Taxonomy" id="373956"/>
    <lineage>
        <taxon>Eukaryota</taxon>
        <taxon>Metazoa</taxon>
        <taxon>Ecdysozoa</taxon>
        <taxon>Arthropoda</taxon>
        <taxon>Crustacea</taxon>
        <taxon>Multicrustacea</taxon>
        <taxon>Malacostraca</taxon>
        <taxon>Eumalacostraca</taxon>
        <taxon>Eucarida</taxon>
        <taxon>Decapoda</taxon>
        <taxon>Pleocyemata</taxon>
        <taxon>Caridea</taxon>
        <taxon>Atyoidea</taxon>
        <taxon>Atyidae</taxon>
        <taxon>Halocaridina</taxon>
    </lineage>
</organism>
<name>A0AAN8WZN9_HALRR</name>
<dbReference type="Proteomes" id="UP001381693">
    <property type="component" value="Unassembled WGS sequence"/>
</dbReference>
<sequence length="61" mass="6983">MGRVSRIVLARHWKKTSLLKQEVSRLTDIKLSTQAYGTDDIKELNNQKPGLAYPNTVQRSQ</sequence>
<evidence type="ECO:0000313" key="2">
    <source>
        <dbReference type="Proteomes" id="UP001381693"/>
    </source>
</evidence>
<keyword evidence="2" id="KW-1185">Reference proteome</keyword>
<evidence type="ECO:0000313" key="1">
    <source>
        <dbReference type="EMBL" id="KAK7073892.1"/>
    </source>
</evidence>
<protein>
    <submittedName>
        <fullName evidence="1">Uncharacterized protein</fullName>
    </submittedName>
</protein>
<comment type="caution">
    <text evidence="1">The sequence shown here is derived from an EMBL/GenBank/DDBJ whole genome shotgun (WGS) entry which is preliminary data.</text>
</comment>
<proteinExistence type="predicted"/>
<reference evidence="1 2" key="1">
    <citation type="submission" date="2023-11" db="EMBL/GenBank/DDBJ databases">
        <title>Halocaridina rubra genome assembly.</title>
        <authorList>
            <person name="Smith C."/>
        </authorList>
    </citation>
    <scope>NUCLEOTIDE SEQUENCE [LARGE SCALE GENOMIC DNA]</scope>
    <source>
        <strain evidence="1">EP-1</strain>
        <tissue evidence="1">Whole</tissue>
    </source>
</reference>
<dbReference type="EMBL" id="JAXCGZ010011977">
    <property type="protein sequence ID" value="KAK7073892.1"/>
    <property type="molecule type" value="Genomic_DNA"/>
</dbReference>
<accession>A0AAN8WZN9</accession>
<dbReference type="AlphaFoldDB" id="A0AAN8WZN9"/>
<gene>
    <name evidence="1" type="ORF">SK128_011752</name>
</gene>